<name>A0A409YVN5_9AGAR</name>
<evidence type="ECO:0000313" key="2">
    <source>
        <dbReference type="Proteomes" id="UP000284842"/>
    </source>
</evidence>
<organism evidence="1 2">
    <name type="scientific">Panaeolus cyanescens</name>
    <dbReference type="NCBI Taxonomy" id="181874"/>
    <lineage>
        <taxon>Eukaryota</taxon>
        <taxon>Fungi</taxon>
        <taxon>Dikarya</taxon>
        <taxon>Basidiomycota</taxon>
        <taxon>Agaricomycotina</taxon>
        <taxon>Agaricomycetes</taxon>
        <taxon>Agaricomycetidae</taxon>
        <taxon>Agaricales</taxon>
        <taxon>Agaricineae</taxon>
        <taxon>Galeropsidaceae</taxon>
        <taxon>Panaeolus</taxon>
    </lineage>
</organism>
<evidence type="ECO:0000313" key="1">
    <source>
        <dbReference type="EMBL" id="PPR07095.1"/>
    </source>
</evidence>
<comment type="caution">
    <text evidence="1">The sequence shown here is derived from an EMBL/GenBank/DDBJ whole genome shotgun (WGS) entry which is preliminary data.</text>
</comment>
<dbReference type="AlphaFoldDB" id="A0A409YVN5"/>
<proteinExistence type="predicted"/>
<accession>A0A409YVN5</accession>
<reference evidence="1 2" key="1">
    <citation type="journal article" date="2018" name="Evol. Lett.">
        <title>Horizontal gene cluster transfer increased hallucinogenic mushroom diversity.</title>
        <authorList>
            <person name="Reynolds H.T."/>
            <person name="Vijayakumar V."/>
            <person name="Gluck-Thaler E."/>
            <person name="Korotkin H.B."/>
            <person name="Matheny P.B."/>
            <person name="Slot J.C."/>
        </authorList>
    </citation>
    <scope>NUCLEOTIDE SEQUENCE [LARGE SCALE GENOMIC DNA]</scope>
    <source>
        <strain evidence="1 2">2629</strain>
    </source>
</reference>
<dbReference type="InParanoid" id="A0A409YVN5"/>
<evidence type="ECO:0008006" key="3">
    <source>
        <dbReference type="Google" id="ProtNLM"/>
    </source>
</evidence>
<dbReference type="OrthoDB" id="3193844at2759"/>
<dbReference type="EMBL" id="NHTK01000523">
    <property type="protein sequence ID" value="PPR07095.1"/>
    <property type="molecule type" value="Genomic_DNA"/>
</dbReference>
<dbReference type="STRING" id="181874.A0A409YVN5"/>
<sequence>MIPGDNASDLFSEREKLPDVEVGVTVKDWKPVSDPVPEAVQVVDEFDEFYDEIVVFKVENTFFRAFKKAFLSPGSFFQALFALPVPDTSDTNVKSSLSHPGPTFVPEGTSAENPIILHRISKDHFRSFLKVLSPFEGVPPCTTYTEWKGVLYLSTMWEFPTIRQKAIKALTPLLKSRPIADRILVSFKYEVKDWFIEAIVDAVLAPKGIDRRRLKKAGVDSDTISGLLAVRDTVVQQQIGHLVSSLEHCRKQGGHLYIRGTTHDQYASVNDWRDRGHFQSSYDRVRPIVMEEFADELKRMRDD</sequence>
<gene>
    <name evidence="1" type="ORF">CVT24_010916</name>
</gene>
<keyword evidence="2" id="KW-1185">Reference proteome</keyword>
<protein>
    <recommendedName>
        <fullName evidence="3">BTB domain-containing protein</fullName>
    </recommendedName>
</protein>
<dbReference type="Proteomes" id="UP000284842">
    <property type="component" value="Unassembled WGS sequence"/>
</dbReference>